<dbReference type="AlphaFoldDB" id="A0A8R1E750"/>
<protein>
    <submittedName>
        <fullName evidence="1">Uncharacterized protein</fullName>
    </submittedName>
</protein>
<evidence type="ECO:0000313" key="2">
    <source>
        <dbReference type="Proteomes" id="UP000005237"/>
    </source>
</evidence>
<sequence>MIIESLFFYTSQLLHFFCSLAVSESRKSFVIFIEKSKNAPIGLKIWTSSAPFCKELYAKGAELVPR</sequence>
<proteinExistence type="predicted"/>
<name>A0A8R1E750_CAEJA</name>
<reference evidence="1" key="2">
    <citation type="submission" date="2022-06" db="UniProtKB">
        <authorList>
            <consortium name="EnsemblMetazoa"/>
        </authorList>
    </citation>
    <scope>IDENTIFICATION</scope>
    <source>
        <strain evidence="1">DF5081</strain>
    </source>
</reference>
<reference evidence="2" key="1">
    <citation type="submission" date="2010-08" db="EMBL/GenBank/DDBJ databases">
        <authorList>
            <consortium name="Caenorhabditis japonica Sequencing Consortium"/>
            <person name="Wilson R.K."/>
        </authorList>
    </citation>
    <scope>NUCLEOTIDE SEQUENCE [LARGE SCALE GENOMIC DNA]</scope>
    <source>
        <strain evidence="2">DF5081</strain>
    </source>
</reference>
<dbReference type="Proteomes" id="UP000005237">
    <property type="component" value="Unassembled WGS sequence"/>
</dbReference>
<keyword evidence="2" id="KW-1185">Reference proteome</keyword>
<dbReference type="EnsemblMetazoa" id="CJA21506.1">
    <property type="protein sequence ID" value="CJA21506.1"/>
    <property type="gene ID" value="WBGene00177078"/>
</dbReference>
<evidence type="ECO:0000313" key="1">
    <source>
        <dbReference type="EnsemblMetazoa" id="CJA21506.1"/>
    </source>
</evidence>
<accession>A0A8R1E750</accession>
<organism evidence="1 2">
    <name type="scientific">Caenorhabditis japonica</name>
    <dbReference type="NCBI Taxonomy" id="281687"/>
    <lineage>
        <taxon>Eukaryota</taxon>
        <taxon>Metazoa</taxon>
        <taxon>Ecdysozoa</taxon>
        <taxon>Nematoda</taxon>
        <taxon>Chromadorea</taxon>
        <taxon>Rhabditida</taxon>
        <taxon>Rhabditina</taxon>
        <taxon>Rhabditomorpha</taxon>
        <taxon>Rhabditoidea</taxon>
        <taxon>Rhabditidae</taxon>
        <taxon>Peloderinae</taxon>
        <taxon>Caenorhabditis</taxon>
    </lineage>
</organism>